<evidence type="ECO:0000313" key="2">
    <source>
        <dbReference type="Proteomes" id="UP001055125"/>
    </source>
</evidence>
<organism evidence="1 2">
    <name type="scientific">Methylobacterium iners</name>
    <dbReference type="NCBI Taxonomy" id="418707"/>
    <lineage>
        <taxon>Bacteria</taxon>
        <taxon>Pseudomonadati</taxon>
        <taxon>Pseudomonadota</taxon>
        <taxon>Alphaproteobacteria</taxon>
        <taxon>Hyphomicrobiales</taxon>
        <taxon>Methylobacteriaceae</taxon>
        <taxon>Methylobacterium</taxon>
    </lineage>
</organism>
<accession>A0ABQ4RTV2</accession>
<protein>
    <recommendedName>
        <fullName evidence="3">Methyltransferase type 12</fullName>
    </recommendedName>
</protein>
<reference evidence="1" key="1">
    <citation type="journal article" date="2021" name="Front. Microbiol.">
        <title>Comprehensive Comparative Genomics and Phenotyping of Methylobacterium Species.</title>
        <authorList>
            <person name="Alessa O."/>
            <person name="Ogura Y."/>
            <person name="Fujitani Y."/>
            <person name="Takami H."/>
            <person name="Hayashi T."/>
            <person name="Sahin N."/>
            <person name="Tani A."/>
        </authorList>
    </citation>
    <scope>NUCLEOTIDE SEQUENCE</scope>
    <source>
        <strain evidence="1">DSM 19015</strain>
    </source>
</reference>
<dbReference type="SUPFAM" id="SSF53335">
    <property type="entry name" value="S-adenosyl-L-methionine-dependent methyltransferases"/>
    <property type="match status" value="1"/>
</dbReference>
<reference evidence="1" key="2">
    <citation type="submission" date="2021-08" db="EMBL/GenBank/DDBJ databases">
        <authorList>
            <person name="Tani A."/>
            <person name="Ola A."/>
            <person name="Ogura Y."/>
            <person name="Katsura K."/>
            <person name="Hayashi T."/>
        </authorList>
    </citation>
    <scope>NUCLEOTIDE SEQUENCE</scope>
    <source>
        <strain evidence="1">DSM 19015</strain>
    </source>
</reference>
<evidence type="ECO:0008006" key="3">
    <source>
        <dbReference type="Google" id="ProtNLM"/>
    </source>
</evidence>
<name>A0ABQ4RTV2_9HYPH</name>
<comment type="caution">
    <text evidence="1">The sequence shown here is derived from an EMBL/GenBank/DDBJ whole genome shotgun (WGS) entry which is preliminary data.</text>
</comment>
<proteinExistence type="predicted"/>
<keyword evidence="2" id="KW-1185">Reference proteome</keyword>
<sequence>MALLDVLEHVEEDRASLQALGAKLSASGRLLITVPAMPWLWSAHDEVHHHKRRYTRASLEAVVMAAGLKVERVGYFNGLLFPLAVASRAWKALTGDRSGDDEMPPAPLNGALLRIFASERHFVGRIPLPFGLSVFAIARRPD</sequence>
<dbReference type="Gene3D" id="3.40.50.150">
    <property type="entry name" value="Vaccinia Virus protein VP39"/>
    <property type="match status" value="1"/>
</dbReference>
<dbReference type="InterPro" id="IPR029063">
    <property type="entry name" value="SAM-dependent_MTases_sf"/>
</dbReference>
<dbReference type="Proteomes" id="UP001055125">
    <property type="component" value="Unassembled WGS sequence"/>
</dbReference>
<dbReference type="EMBL" id="BPQP01000013">
    <property type="protein sequence ID" value="GJD93649.1"/>
    <property type="molecule type" value="Genomic_DNA"/>
</dbReference>
<gene>
    <name evidence="1" type="ORF">OCOJLMKI_0845</name>
</gene>
<evidence type="ECO:0000313" key="1">
    <source>
        <dbReference type="EMBL" id="GJD93649.1"/>
    </source>
</evidence>